<sequence length="173" mass="19561">MEQGKSIRQGVDHYNKLVNALLAQGIEPYVTLYHWDLPQALHDRYNGWLNPQIIKDFAAFAETCFENYGDREDVLSFSTSSAIDGNSATEPYIVAHNMLLSHGTVADIYRKKYKAKQQGSLGISLDVIWFEPATNTTDDAEATQRAQDFQLGWFIEPLIFGQLSNLNEKQSRG</sequence>
<comment type="caution">
    <text evidence="3">The sequence shown here is derived from an EMBL/GenBank/DDBJ whole genome shotgun (WGS) entry which is preliminary data.</text>
</comment>
<protein>
    <submittedName>
        <fullName evidence="3">GLYCOSYL HYDROLASE</fullName>
    </submittedName>
</protein>
<dbReference type="Pfam" id="PF00232">
    <property type="entry name" value="Glyco_hydro_1"/>
    <property type="match status" value="1"/>
</dbReference>
<dbReference type="PANTHER" id="PTHR10353:SF302">
    <property type="entry name" value="BETA-GLUCOSIDASE 40"/>
    <property type="match status" value="1"/>
</dbReference>
<dbReference type="InterPro" id="IPR017853">
    <property type="entry name" value="GH"/>
</dbReference>
<dbReference type="EMBL" id="JAPFFM010000002">
    <property type="protein sequence ID" value="KAJ6772332.1"/>
    <property type="molecule type" value="Genomic_DNA"/>
</dbReference>
<evidence type="ECO:0000256" key="2">
    <source>
        <dbReference type="RuleBase" id="RU003690"/>
    </source>
</evidence>
<reference evidence="3" key="2">
    <citation type="journal article" date="2023" name="Int. J. Mol. Sci.">
        <title>De Novo Assembly and Annotation of 11 Diverse Shrub Willow (Salix) Genomes Reveals Novel Gene Organization in Sex-Linked Regions.</title>
        <authorList>
            <person name="Hyden B."/>
            <person name="Feng K."/>
            <person name="Yates T.B."/>
            <person name="Jawdy S."/>
            <person name="Cereghino C."/>
            <person name="Smart L.B."/>
            <person name="Muchero W."/>
        </authorList>
    </citation>
    <scope>NUCLEOTIDE SEQUENCE</scope>
    <source>
        <tissue evidence="3">Shoot tip</tissue>
    </source>
</reference>
<dbReference type="PANTHER" id="PTHR10353">
    <property type="entry name" value="GLYCOSYL HYDROLASE"/>
    <property type="match status" value="1"/>
</dbReference>
<dbReference type="GO" id="GO:0008422">
    <property type="term" value="F:beta-glucosidase activity"/>
    <property type="evidence" value="ECO:0007669"/>
    <property type="project" value="TreeGrafter"/>
</dbReference>
<organism evidence="3 4">
    <name type="scientific">Salix koriyanagi</name>
    <dbReference type="NCBI Taxonomy" id="2511006"/>
    <lineage>
        <taxon>Eukaryota</taxon>
        <taxon>Viridiplantae</taxon>
        <taxon>Streptophyta</taxon>
        <taxon>Embryophyta</taxon>
        <taxon>Tracheophyta</taxon>
        <taxon>Spermatophyta</taxon>
        <taxon>Magnoliopsida</taxon>
        <taxon>eudicotyledons</taxon>
        <taxon>Gunneridae</taxon>
        <taxon>Pentapetalae</taxon>
        <taxon>rosids</taxon>
        <taxon>fabids</taxon>
        <taxon>Malpighiales</taxon>
        <taxon>Salicaceae</taxon>
        <taxon>Saliceae</taxon>
        <taxon>Salix</taxon>
    </lineage>
</organism>
<dbReference type="SUPFAM" id="SSF51445">
    <property type="entry name" value="(Trans)glycosidases"/>
    <property type="match status" value="1"/>
</dbReference>
<keyword evidence="4" id="KW-1185">Reference proteome</keyword>
<gene>
    <name evidence="3" type="ORF">OIU74_018536</name>
</gene>
<evidence type="ECO:0000256" key="1">
    <source>
        <dbReference type="ARBA" id="ARBA00010838"/>
    </source>
</evidence>
<dbReference type="Proteomes" id="UP001151752">
    <property type="component" value="Chromosome 10"/>
</dbReference>
<reference evidence="3" key="1">
    <citation type="submission" date="2022-11" db="EMBL/GenBank/DDBJ databases">
        <authorList>
            <person name="Hyden B.L."/>
            <person name="Feng K."/>
            <person name="Yates T."/>
            <person name="Jawdy S."/>
            <person name="Smart L.B."/>
            <person name="Muchero W."/>
        </authorList>
    </citation>
    <scope>NUCLEOTIDE SEQUENCE</scope>
    <source>
        <tissue evidence="3">Shoot tip</tissue>
    </source>
</reference>
<dbReference type="AlphaFoldDB" id="A0A9Q1AIH4"/>
<keyword evidence="3" id="KW-0378">Hydrolase</keyword>
<evidence type="ECO:0000313" key="4">
    <source>
        <dbReference type="Proteomes" id="UP001151752"/>
    </source>
</evidence>
<accession>A0A9Q1AIH4</accession>
<dbReference type="Gene3D" id="3.20.20.80">
    <property type="entry name" value="Glycosidases"/>
    <property type="match status" value="2"/>
</dbReference>
<evidence type="ECO:0000313" key="3">
    <source>
        <dbReference type="EMBL" id="KAJ6772332.1"/>
    </source>
</evidence>
<comment type="similarity">
    <text evidence="1 2">Belongs to the glycosyl hydrolase 1 family.</text>
</comment>
<proteinExistence type="inferred from homology"/>
<dbReference type="InterPro" id="IPR001360">
    <property type="entry name" value="Glyco_hydro_1"/>
</dbReference>
<name>A0A9Q1AIH4_9ROSI</name>
<dbReference type="GO" id="GO:0005975">
    <property type="term" value="P:carbohydrate metabolic process"/>
    <property type="evidence" value="ECO:0007669"/>
    <property type="project" value="InterPro"/>
</dbReference>